<dbReference type="AlphaFoldDB" id="A0A654LZJ0"/>
<accession>A0A654LZJ0</accession>
<gene>
    <name evidence="1" type="ORF">NMY3_02678</name>
</gene>
<name>A0A654LZJ0_9ARCH</name>
<dbReference type="EMBL" id="CP012850">
    <property type="protein sequence ID" value="ALI36868.1"/>
    <property type="molecule type" value="Genomic_DNA"/>
</dbReference>
<sequence length="127" mass="14172">MSIVSLTAIFAIMVSILSYSIVNVSAYGDTNPASLISNISGNFKNASDKDPTVFSIFKFENDVLKNITKENLGQIKHNFSQVSSNYLNQTLDELYNANLKNESIESRTYSNSVGDNMTWFIGYCRDC</sequence>
<evidence type="ECO:0000313" key="2">
    <source>
        <dbReference type="Proteomes" id="UP000058925"/>
    </source>
</evidence>
<keyword evidence="2" id="KW-1185">Reference proteome</keyword>
<dbReference type="Proteomes" id="UP000058925">
    <property type="component" value="Chromosome"/>
</dbReference>
<dbReference type="GeneID" id="60422608"/>
<reference evidence="2" key="1">
    <citation type="submission" date="2015-10" db="EMBL/GenBank/DDBJ databases">
        <title>Niche specialization of a soil ammonia-oxidizing archaeon, Candidatus Nitrosocosmicus oleophilus.</title>
        <authorList>
            <person name="Jung M.-Y."/>
            <person name="Rhee S.-K."/>
        </authorList>
    </citation>
    <scope>NUCLEOTIDE SEQUENCE [LARGE SCALE GENOMIC DNA]</scope>
    <source>
        <strain evidence="2">MY3</strain>
    </source>
</reference>
<dbReference type="RefSeq" id="WP_196816064.1">
    <property type="nucleotide sequence ID" value="NZ_CP012850.1"/>
</dbReference>
<protein>
    <submittedName>
        <fullName evidence="1">Uncharacterized protein</fullName>
    </submittedName>
</protein>
<dbReference type="KEGG" id="taa:NMY3_02678"/>
<evidence type="ECO:0000313" key="1">
    <source>
        <dbReference type="EMBL" id="ALI36868.1"/>
    </source>
</evidence>
<proteinExistence type="predicted"/>
<organism evidence="1 2">
    <name type="scientific">Candidatus Nitrosocosmicus oleophilus</name>
    <dbReference type="NCBI Taxonomy" id="1353260"/>
    <lineage>
        <taxon>Archaea</taxon>
        <taxon>Nitrososphaerota</taxon>
        <taxon>Nitrososphaeria</taxon>
        <taxon>Nitrososphaerales</taxon>
        <taxon>Nitrososphaeraceae</taxon>
        <taxon>Candidatus Nitrosocosmicus</taxon>
    </lineage>
</organism>